<dbReference type="Proteomes" id="UP000663505">
    <property type="component" value="Chromosome"/>
</dbReference>
<name>A0A9X7VY03_9BACL</name>
<organism evidence="1 2">
    <name type="scientific">Alicyclobacillus mengziensis</name>
    <dbReference type="NCBI Taxonomy" id="2931921"/>
    <lineage>
        <taxon>Bacteria</taxon>
        <taxon>Bacillati</taxon>
        <taxon>Bacillota</taxon>
        <taxon>Bacilli</taxon>
        <taxon>Bacillales</taxon>
        <taxon>Alicyclobacillaceae</taxon>
        <taxon>Alicyclobacillus</taxon>
    </lineage>
</organism>
<evidence type="ECO:0000313" key="2">
    <source>
        <dbReference type="Proteomes" id="UP000663505"/>
    </source>
</evidence>
<protein>
    <submittedName>
        <fullName evidence="1">Uncharacterized protein</fullName>
    </submittedName>
</protein>
<dbReference type="KEGG" id="afx:JZ786_21265"/>
<dbReference type="RefSeq" id="WP_206656288.1">
    <property type="nucleotide sequence ID" value="NZ_CP071182.1"/>
</dbReference>
<sequence length="208" mass="22602">MPLFAPTLPTFQPNAKAISVEAASSPNDYSVDLYSTAQALPMNDPSLAQLGPNADVATFAGQSYTSATQAMQALQAVRNDFPIDQTKSGVKVDLGSGITGRMYPYKADNVPSGYSVTEWHEGKWTIDVYGMSSDMKNEIKRVVSYLHVNFLPMTTGVMQVNPPAANGPSTSLTWVFGSNMYMSSARDSMTAMELAVSMREYPSYRIIP</sequence>
<dbReference type="AlphaFoldDB" id="A0A9X7VY03"/>
<proteinExistence type="predicted"/>
<dbReference type="EMBL" id="CP071182">
    <property type="protein sequence ID" value="QSO46927.1"/>
    <property type="molecule type" value="Genomic_DNA"/>
</dbReference>
<accession>A0A9X7VY03</accession>
<reference evidence="1 2" key="1">
    <citation type="submission" date="2021-02" db="EMBL/GenBank/DDBJ databases">
        <title>Alicyclobacillus curvatus sp. nov. and Alicyclobacillus mengziensis sp. nov., two acidophilic bacteria isolated from acid mine drainage.</title>
        <authorList>
            <person name="Huang Y."/>
        </authorList>
    </citation>
    <scope>NUCLEOTIDE SEQUENCE [LARGE SCALE GENOMIC DNA]</scope>
    <source>
        <strain evidence="1 2">S30H14</strain>
    </source>
</reference>
<evidence type="ECO:0000313" key="1">
    <source>
        <dbReference type="EMBL" id="QSO46927.1"/>
    </source>
</evidence>
<keyword evidence="2" id="KW-1185">Reference proteome</keyword>
<gene>
    <name evidence="1" type="ORF">JZ786_21265</name>
</gene>